<comment type="caution">
    <text evidence="2">The sequence shown here is derived from an EMBL/GenBank/DDBJ whole genome shotgun (WGS) entry which is preliminary data.</text>
</comment>
<keyword evidence="4" id="KW-1185">Reference proteome</keyword>
<evidence type="ECO:0000313" key="4">
    <source>
        <dbReference type="Proteomes" id="UP000217528"/>
    </source>
</evidence>
<dbReference type="OrthoDB" id="69112at2157"/>
<evidence type="ECO:0000313" key="2">
    <source>
        <dbReference type="EMBL" id="PAV07311.1"/>
    </source>
</evidence>
<dbReference type="EMBL" id="LWMS01000042">
    <property type="protein sequence ID" value="PWL07880.1"/>
    <property type="molecule type" value="Genomic_DNA"/>
</dbReference>
<dbReference type="Proteomes" id="UP000246004">
    <property type="component" value="Unassembled WGS sequence"/>
</dbReference>
<gene>
    <name evidence="2" type="ORF">ASJ82_00235</name>
    <name evidence="3" type="ORF">MSCUN_11230</name>
</gene>
<evidence type="ECO:0000313" key="5">
    <source>
        <dbReference type="Proteomes" id="UP000246004"/>
    </source>
</evidence>
<protein>
    <submittedName>
        <fullName evidence="3">VWA domain containing CoxE-like protein</fullName>
    </submittedName>
</protein>
<dbReference type="InterPro" id="IPR008912">
    <property type="entry name" value="Uncharacterised_CoxE"/>
</dbReference>
<proteinExistence type="predicted"/>
<name>A0A2A2HCR8_9EURY</name>
<organism evidence="2 4">
    <name type="scientific">Methanosphaera cuniculi</name>
    <dbReference type="NCBI Taxonomy" id="1077256"/>
    <lineage>
        <taxon>Archaea</taxon>
        <taxon>Methanobacteriati</taxon>
        <taxon>Methanobacteriota</taxon>
        <taxon>Methanomada group</taxon>
        <taxon>Methanobacteria</taxon>
        <taxon>Methanobacteriales</taxon>
        <taxon>Methanobacteriaceae</taxon>
        <taxon>Methanosphaera</taxon>
    </lineage>
</organism>
<dbReference type="Proteomes" id="UP000217528">
    <property type="component" value="Unassembled WGS sequence"/>
</dbReference>
<reference evidence="2 4" key="2">
    <citation type="journal article" date="2017" name="BMC Genomics">
        <title>Genomic analysis of methanogenic archaea reveals a shift towards energy conservation.</title>
        <authorList>
            <person name="Gilmore S.P."/>
            <person name="Henske J.K."/>
            <person name="Sexton J.A."/>
            <person name="Solomon K.V."/>
            <person name="Seppala S."/>
            <person name="Yoo J.I."/>
            <person name="Huyett L.M."/>
            <person name="Pressman A."/>
            <person name="Cogan J.Z."/>
            <person name="Kivenson V."/>
            <person name="Peng X."/>
            <person name="Tan Y."/>
            <person name="Valentine D.L."/>
            <person name="O'Malley M.A."/>
        </authorList>
    </citation>
    <scope>NUCLEOTIDE SEQUENCE [LARGE SCALE GENOMIC DNA]</scope>
    <source>
        <strain evidence="2 4">1R-7</strain>
    </source>
</reference>
<dbReference type="EMBL" id="LMVN01000019">
    <property type="protein sequence ID" value="PAV07311.1"/>
    <property type="molecule type" value="Genomic_DNA"/>
</dbReference>
<dbReference type="RefSeq" id="WP_095608680.1">
    <property type="nucleotide sequence ID" value="NZ_LMVN01000019.1"/>
</dbReference>
<accession>A0A2A2HCR8</accession>
<reference evidence="3 5" key="1">
    <citation type="submission" date="2016-04" db="EMBL/GenBank/DDBJ databases">
        <title>Genome sequence of Methanosphaera cuniculi DSM 4103.</title>
        <authorList>
            <person name="Poehlein A."/>
            <person name="Seedorf H."/>
            <person name="Daniel R."/>
        </authorList>
    </citation>
    <scope>NUCLEOTIDE SEQUENCE [LARGE SCALE GENOMIC DNA]</scope>
    <source>
        <strain evidence="3 5">DSM 4103</strain>
    </source>
</reference>
<feature type="compositionally biased region" description="Polar residues" evidence="1">
    <location>
        <begin position="90"/>
        <end position="103"/>
    </location>
</feature>
<feature type="region of interest" description="Disordered" evidence="1">
    <location>
        <begin position="79"/>
        <end position="105"/>
    </location>
</feature>
<evidence type="ECO:0000256" key="1">
    <source>
        <dbReference type="SAM" id="MobiDB-lite"/>
    </source>
</evidence>
<evidence type="ECO:0000313" key="3">
    <source>
        <dbReference type="EMBL" id="PWL07880.1"/>
    </source>
</evidence>
<dbReference type="Pfam" id="PF05762">
    <property type="entry name" value="VWA_CoxE"/>
    <property type="match status" value="1"/>
</dbReference>
<dbReference type="AlphaFoldDB" id="A0A2A2HCR8"/>
<dbReference type="PANTHER" id="PTHR39338">
    <property type="entry name" value="BLL5662 PROTEIN-RELATED"/>
    <property type="match status" value="1"/>
</dbReference>
<sequence>MVHEKITQLSNNLRDAGINVSIRSTKRACEVVDILIENKATQNLKNALMSVYIKDHYDTEKFQEIYDELFTDEPLEQLKPKQQKGHHKTSNLTRQQKSTQTEVVKSEIKKPFSMKDLLEEKLSSAMRKQNNLKEKDIENEDISELNKFDKRTLNICRKLGMKIANKRIKRQKKSQKNKINIQKTIRKNLKYGGKLVELQKTEPQKDKSKHIFLEDISGSCDWISTWFFSILYGCQKTFNKTTVYEFDNKIINITDDLKTESYYKTYENIMRKRAQHGMLHNESNMKESFDEFLKTAPLNHRTYVIILSDCRDWKGKMQDGRLESAEILRKIVNKSKGVIILNPEDKEKWTSKTSCVKEYEDVGAKVYEVKNLKNMAKIIEQL</sequence>